<evidence type="ECO:0000259" key="6">
    <source>
        <dbReference type="PROSITE" id="PS50110"/>
    </source>
</evidence>
<dbReference type="InterPro" id="IPR011006">
    <property type="entry name" value="CheY-like_superfamily"/>
</dbReference>
<evidence type="ECO:0000313" key="7">
    <source>
        <dbReference type="EMBL" id="MBL6082547.1"/>
    </source>
</evidence>
<evidence type="ECO:0000256" key="1">
    <source>
        <dbReference type="ARBA" id="ARBA00022553"/>
    </source>
</evidence>
<accession>A0ABS1UCX7</accession>
<dbReference type="RefSeq" id="WP_202835881.1">
    <property type="nucleotide sequence ID" value="NZ_JAETWB010000080.1"/>
</dbReference>
<feature type="domain" description="Response regulatory" evidence="6">
    <location>
        <begin position="9"/>
        <end position="122"/>
    </location>
</feature>
<dbReference type="PROSITE" id="PS50110">
    <property type="entry name" value="RESPONSE_REGULATORY"/>
    <property type="match status" value="1"/>
</dbReference>
<keyword evidence="1 4" id="KW-0597">Phosphoprotein</keyword>
<evidence type="ECO:0000256" key="2">
    <source>
        <dbReference type="ARBA" id="ARBA00023012"/>
    </source>
</evidence>
<keyword evidence="8" id="KW-1185">Reference proteome</keyword>
<dbReference type="Gene3D" id="3.40.50.2300">
    <property type="match status" value="1"/>
</dbReference>
<proteinExistence type="predicted"/>
<feature type="modified residue" description="4-aspartylphosphate" evidence="4">
    <location>
        <position position="62"/>
    </location>
</feature>
<feature type="region of interest" description="Disordered" evidence="5">
    <location>
        <begin position="170"/>
        <end position="189"/>
    </location>
</feature>
<comment type="caution">
    <text evidence="7">The sequence shown here is derived from an EMBL/GenBank/DDBJ whole genome shotgun (WGS) entry which is preliminary data.</text>
</comment>
<dbReference type="EMBL" id="JAETWB010000080">
    <property type="protein sequence ID" value="MBL6082547.1"/>
    <property type="molecule type" value="Genomic_DNA"/>
</dbReference>
<dbReference type="Pfam" id="PF00072">
    <property type="entry name" value="Response_reg"/>
    <property type="match status" value="1"/>
</dbReference>
<evidence type="ECO:0000256" key="5">
    <source>
        <dbReference type="SAM" id="MobiDB-lite"/>
    </source>
</evidence>
<dbReference type="SMART" id="SM00448">
    <property type="entry name" value="REC"/>
    <property type="match status" value="1"/>
</dbReference>
<sequence>MVQSLKGVRVLVVEDEALIAMLIEDLLTEAGAIVLGPATTVGEALQFIERKPDASFDAVLLDLTLKGELAVAVADQLMAAGIPFMFVTGKDKTSLEPRHWTVPILVKPFDCDSLASGVSAMISAANDIVGRERCPVAGPRRTLPPKGYSYIRRHRASRRPRPIPVAIQGLDSTMESSGPSFLASVEQSA</sequence>
<reference evidence="7 8" key="1">
    <citation type="submission" date="2021-01" db="EMBL/GenBank/DDBJ databases">
        <title>Belnapia mucosa sp. nov. and Belnapia arida sp. nov., isolated from the Tabernas Desert (Almeria, Spain).</title>
        <authorList>
            <person name="Molina-Menor E."/>
            <person name="Vidal-Verdu A."/>
            <person name="Calonge A."/>
            <person name="Satari L."/>
            <person name="Pereto J."/>
            <person name="Porcar M."/>
        </authorList>
    </citation>
    <scope>NUCLEOTIDE SEQUENCE [LARGE SCALE GENOMIC DNA]</scope>
    <source>
        <strain evidence="7 8">T18</strain>
    </source>
</reference>
<dbReference type="PANTHER" id="PTHR48111:SF40">
    <property type="entry name" value="PHOSPHATE REGULON TRANSCRIPTIONAL REGULATORY PROTEIN PHOB"/>
    <property type="match status" value="1"/>
</dbReference>
<evidence type="ECO:0000313" key="8">
    <source>
        <dbReference type="Proteomes" id="UP000660885"/>
    </source>
</evidence>
<keyword evidence="3" id="KW-0238">DNA-binding</keyword>
<dbReference type="PANTHER" id="PTHR48111">
    <property type="entry name" value="REGULATOR OF RPOS"/>
    <property type="match status" value="1"/>
</dbReference>
<evidence type="ECO:0000256" key="3">
    <source>
        <dbReference type="ARBA" id="ARBA00023125"/>
    </source>
</evidence>
<dbReference type="InterPro" id="IPR039420">
    <property type="entry name" value="WalR-like"/>
</dbReference>
<evidence type="ECO:0000256" key="4">
    <source>
        <dbReference type="PROSITE-ProRule" id="PRU00169"/>
    </source>
</evidence>
<keyword evidence="2" id="KW-0902">Two-component regulatory system</keyword>
<protein>
    <submittedName>
        <fullName evidence="7">Response regulator</fullName>
    </submittedName>
</protein>
<organism evidence="7 8">
    <name type="scientific">Belnapia arida</name>
    <dbReference type="NCBI Taxonomy" id="2804533"/>
    <lineage>
        <taxon>Bacteria</taxon>
        <taxon>Pseudomonadati</taxon>
        <taxon>Pseudomonadota</taxon>
        <taxon>Alphaproteobacteria</taxon>
        <taxon>Acetobacterales</taxon>
        <taxon>Roseomonadaceae</taxon>
        <taxon>Belnapia</taxon>
    </lineage>
</organism>
<gene>
    <name evidence="7" type="ORF">JMJ56_31780</name>
</gene>
<name>A0ABS1UCX7_9PROT</name>
<dbReference type="InterPro" id="IPR001789">
    <property type="entry name" value="Sig_transdc_resp-reg_receiver"/>
</dbReference>
<dbReference type="SUPFAM" id="SSF52172">
    <property type="entry name" value="CheY-like"/>
    <property type="match status" value="1"/>
</dbReference>
<dbReference type="Proteomes" id="UP000660885">
    <property type="component" value="Unassembled WGS sequence"/>
</dbReference>